<keyword evidence="10 13" id="KW-0482">Metalloprotease</keyword>
<keyword evidence="5" id="KW-0812">Transmembrane</keyword>
<evidence type="ECO:0000256" key="4">
    <source>
        <dbReference type="ARBA" id="ARBA00022670"/>
    </source>
</evidence>
<keyword evidence="9" id="KW-1133">Transmembrane helix</keyword>
<evidence type="ECO:0000256" key="6">
    <source>
        <dbReference type="ARBA" id="ARBA00022723"/>
    </source>
</evidence>
<evidence type="ECO:0000256" key="5">
    <source>
        <dbReference type="ARBA" id="ARBA00022692"/>
    </source>
</evidence>
<protein>
    <submittedName>
        <fullName evidence="13">M48 family metalloprotease</fullName>
        <ecNumber evidence="13">3.4.24.-</ecNumber>
    </submittedName>
</protein>
<keyword evidence="14" id="KW-1185">Reference proteome</keyword>
<evidence type="ECO:0000256" key="3">
    <source>
        <dbReference type="ARBA" id="ARBA00022475"/>
    </source>
</evidence>
<dbReference type="InterPro" id="IPR050083">
    <property type="entry name" value="HtpX_protease"/>
</dbReference>
<dbReference type="CDD" id="cd07328">
    <property type="entry name" value="M48_Ste24p_like"/>
    <property type="match status" value="1"/>
</dbReference>
<evidence type="ECO:0000313" key="14">
    <source>
        <dbReference type="Proteomes" id="UP001597419"/>
    </source>
</evidence>
<comment type="cofactor">
    <cofactor evidence="1">
        <name>Zn(2+)</name>
        <dbReference type="ChEBI" id="CHEBI:29105"/>
    </cofactor>
</comment>
<dbReference type="Proteomes" id="UP001597419">
    <property type="component" value="Unassembled WGS sequence"/>
</dbReference>
<gene>
    <name evidence="13" type="ORF">ACFSYJ_35790</name>
</gene>
<evidence type="ECO:0000256" key="8">
    <source>
        <dbReference type="ARBA" id="ARBA00022833"/>
    </source>
</evidence>
<evidence type="ECO:0000256" key="2">
    <source>
        <dbReference type="ARBA" id="ARBA00004651"/>
    </source>
</evidence>
<evidence type="ECO:0000256" key="9">
    <source>
        <dbReference type="ARBA" id="ARBA00022989"/>
    </source>
</evidence>
<organism evidence="13 14">
    <name type="scientific">Amycolatopsis samaneae</name>
    <dbReference type="NCBI Taxonomy" id="664691"/>
    <lineage>
        <taxon>Bacteria</taxon>
        <taxon>Bacillati</taxon>
        <taxon>Actinomycetota</taxon>
        <taxon>Actinomycetes</taxon>
        <taxon>Pseudonocardiales</taxon>
        <taxon>Pseudonocardiaceae</taxon>
        <taxon>Amycolatopsis</taxon>
    </lineage>
</organism>
<dbReference type="EMBL" id="JBHUKU010000023">
    <property type="protein sequence ID" value="MFD2464026.1"/>
    <property type="molecule type" value="Genomic_DNA"/>
</dbReference>
<dbReference type="GO" id="GO:0008237">
    <property type="term" value="F:metallopeptidase activity"/>
    <property type="evidence" value="ECO:0007669"/>
    <property type="project" value="UniProtKB-KW"/>
</dbReference>
<evidence type="ECO:0000256" key="7">
    <source>
        <dbReference type="ARBA" id="ARBA00022801"/>
    </source>
</evidence>
<dbReference type="RefSeq" id="WP_345396081.1">
    <property type="nucleotide sequence ID" value="NZ_BAABHG010000007.1"/>
</dbReference>
<reference evidence="14" key="1">
    <citation type="journal article" date="2019" name="Int. J. Syst. Evol. Microbiol.">
        <title>The Global Catalogue of Microorganisms (GCM) 10K type strain sequencing project: providing services to taxonomists for standard genome sequencing and annotation.</title>
        <authorList>
            <consortium name="The Broad Institute Genomics Platform"/>
            <consortium name="The Broad Institute Genome Sequencing Center for Infectious Disease"/>
            <person name="Wu L."/>
            <person name="Ma J."/>
        </authorList>
    </citation>
    <scope>NUCLEOTIDE SEQUENCE [LARGE SCALE GENOMIC DNA]</scope>
    <source>
        <strain evidence="14">CGMCC 4.7643</strain>
    </source>
</reference>
<sequence length="504" mass="54644">MRFSSRALLAVCLLAGFPVLILALVAGLVVLEIYAIGHSPFGAVKLAIFTVPAGYALIRGLFELERHRANEESGVLVTPETQPELWALVRGLAAEVGTRPPDDIRLVPAVNAAVAEETRLLGLRAVRRHLYVGAPLLAGLNTGELRAVLAHELAHYSNQDTRLAGLTYRGERTMRGTLARLDPSDWFQRLVRRLFVAYAKLYFKVSRAVTRRQELAADAASGRIAGPATAAGALRQIGALDTAWRFFVNNYATIGWQAGFLPRRFAEGFGLLLADSTRQAELDRIRANPDEEESPYDTHPSMAARIAALDGMPPVPATPGDERPAREILRDTEAVLDAAMQADLVEEAKRKQRVDWPTLIDHGCRHRLATISAGIFAEAERALGRPATLNTLLDAVDAGRFTVLADPDSRAADGAGPRARREFAATSARPRLTTVLQNALADAGHARWTLSWSDSAKLTLTPPFDTELEPAMDAAFDGDTAPLRTLLGKAEISLAYQPLVPTPA</sequence>
<feature type="domain" description="Peptidase M48" evidence="12">
    <location>
        <begin position="129"/>
        <end position="311"/>
    </location>
</feature>
<keyword evidence="7 13" id="KW-0378">Hydrolase</keyword>
<name>A0ABW5GT94_9PSEU</name>
<keyword evidence="3" id="KW-1003">Cell membrane</keyword>
<evidence type="ECO:0000256" key="11">
    <source>
        <dbReference type="ARBA" id="ARBA00023136"/>
    </source>
</evidence>
<dbReference type="PANTHER" id="PTHR43221:SF1">
    <property type="entry name" value="PROTEASE HTPX"/>
    <property type="match status" value="1"/>
</dbReference>
<keyword evidence="6" id="KW-0479">Metal-binding</keyword>
<evidence type="ECO:0000256" key="1">
    <source>
        <dbReference type="ARBA" id="ARBA00001947"/>
    </source>
</evidence>
<comment type="subcellular location">
    <subcellularLocation>
        <location evidence="2">Cell membrane</location>
        <topology evidence="2">Multi-pass membrane protein</topology>
    </subcellularLocation>
</comment>
<dbReference type="PANTHER" id="PTHR43221">
    <property type="entry name" value="PROTEASE HTPX"/>
    <property type="match status" value="1"/>
</dbReference>
<keyword evidence="4" id="KW-0645">Protease</keyword>
<dbReference type="Pfam" id="PF01435">
    <property type="entry name" value="Peptidase_M48"/>
    <property type="match status" value="1"/>
</dbReference>
<dbReference type="InterPro" id="IPR001915">
    <property type="entry name" value="Peptidase_M48"/>
</dbReference>
<accession>A0ABW5GT94</accession>
<keyword evidence="8" id="KW-0862">Zinc</keyword>
<evidence type="ECO:0000313" key="13">
    <source>
        <dbReference type="EMBL" id="MFD2464026.1"/>
    </source>
</evidence>
<dbReference type="EC" id="3.4.24.-" evidence="13"/>
<evidence type="ECO:0000259" key="12">
    <source>
        <dbReference type="Pfam" id="PF01435"/>
    </source>
</evidence>
<dbReference type="Gene3D" id="3.30.2010.10">
    <property type="entry name" value="Metalloproteases ('zincins'), catalytic domain"/>
    <property type="match status" value="1"/>
</dbReference>
<proteinExistence type="predicted"/>
<comment type="caution">
    <text evidence="13">The sequence shown here is derived from an EMBL/GenBank/DDBJ whole genome shotgun (WGS) entry which is preliminary data.</text>
</comment>
<evidence type="ECO:0000256" key="10">
    <source>
        <dbReference type="ARBA" id="ARBA00023049"/>
    </source>
</evidence>
<keyword evidence="11" id="KW-0472">Membrane</keyword>